<name>A0A7X6LB77_9NOCA</name>
<dbReference type="InterPro" id="IPR023186">
    <property type="entry name" value="IUNH"/>
</dbReference>
<evidence type="ECO:0000313" key="5">
    <source>
        <dbReference type="Proteomes" id="UP000540698"/>
    </source>
</evidence>
<dbReference type="RefSeq" id="WP_084499327.1">
    <property type="nucleotide sequence ID" value="NZ_JAAXOS010000029.1"/>
</dbReference>
<evidence type="ECO:0000259" key="3">
    <source>
        <dbReference type="Pfam" id="PF01156"/>
    </source>
</evidence>
<keyword evidence="1 4" id="KW-0378">Hydrolase</keyword>
<feature type="domain" description="Inosine/uridine-preferring nucleoside hydrolase" evidence="3">
    <location>
        <begin position="77"/>
        <end position="332"/>
    </location>
</feature>
<dbReference type="Pfam" id="PF01156">
    <property type="entry name" value="IU_nuc_hydro"/>
    <property type="match status" value="1"/>
</dbReference>
<dbReference type="AlphaFoldDB" id="A0A7X6LB77"/>
<dbReference type="Proteomes" id="UP000540698">
    <property type="component" value="Unassembled WGS sequence"/>
</dbReference>
<comment type="caution">
    <text evidence="4">The sequence shown here is derived from an EMBL/GenBank/DDBJ whole genome shotgun (WGS) entry which is preliminary data.</text>
</comment>
<proteinExistence type="predicted"/>
<evidence type="ECO:0000313" key="4">
    <source>
        <dbReference type="EMBL" id="NKY31291.1"/>
    </source>
</evidence>
<dbReference type="EMBL" id="JAAXOS010000029">
    <property type="protein sequence ID" value="NKY31291.1"/>
    <property type="molecule type" value="Genomic_DNA"/>
</dbReference>
<reference evidence="4 5" key="1">
    <citation type="submission" date="2020-04" db="EMBL/GenBank/DDBJ databases">
        <title>MicrobeNet Type strains.</title>
        <authorList>
            <person name="Nicholson A.C."/>
        </authorList>
    </citation>
    <scope>NUCLEOTIDE SEQUENCE [LARGE SCALE GENOMIC DNA]</scope>
    <source>
        <strain evidence="4 5">DSM 44956</strain>
    </source>
</reference>
<accession>A0A7X6LB77</accession>
<keyword evidence="2" id="KW-0326">Glycosidase</keyword>
<dbReference type="PANTHER" id="PTHR12304:SF4">
    <property type="entry name" value="URIDINE NUCLEOSIDASE"/>
    <property type="match status" value="1"/>
</dbReference>
<evidence type="ECO:0000256" key="2">
    <source>
        <dbReference type="ARBA" id="ARBA00023295"/>
    </source>
</evidence>
<dbReference type="PANTHER" id="PTHR12304">
    <property type="entry name" value="INOSINE-URIDINE PREFERRING NUCLEOSIDE HYDROLASE"/>
    <property type="match status" value="1"/>
</dbReference>
<organism evidence="4 5">
    <name type="scientific">Nocardia gamkensis</name>
    <dbReference type="NCBI Taxonomy" id="352869"/>
    <lineage>
        <taxon>Bacteria</taxon>
        <taxon>Bacillati</taxon>
        <taxon>Actinomycetota</taxon>
        <taxon>Actinomycetes</taxon>
        <taxon>Mycobacteriales</taxon>
        <taxon>Nocardiaceae</taxon>
        <taxon>Nocardia</taxon>
    </lineage>
</organism>
<dbReference type="GO" id="GO:0005829">
    <property type="term" value="C:cytosol"/>
    <property type="evidence" value="ECO:0007669"/>
    <property type="project" value="TreeGrafter"/>
</dbReference>
<dbReference type="SUPFAM" id="SSF53590">
    <property type="entry name" value="Nucleoside hydrolase"/>
    <property type="match status" value="1"/>
</dbReference>
<protein>
    <submittedName>
        <fullName evidence="4">Nucleoside hydrolase</fullName>
    </submittedName>
</protein>
<gene>
    <name evidence="4" type="ORF">HGB38_34605</name>
</gene>
<dbReference type="Gene3D" id="3.90.245.10">
    <property type="entry name" value="Ribonucleoside hydrolase-like"/>
    <property type="match status" value="1"/>
</dbReference>
<dbReference type="InterPro" id="IPR001910">
    <property type="entry name" value="Inosine/uridine_hydrolase_dom"/>
</dbReference>
<dbReference type="GO" id="GO:0008477">
    <property type="term" value="F:purine nucleosidase activity"/>
    <property type="evidence" value="ECO:0007669"/>
    <property type="project" value="TreeGrafter"/>
</dbReference>
<sequence>MSETPDRRPTAWPVATAIRFPLAGDPRRTVTIRPYVPPQPSQHNLFHPDEGEPNMPDHVPSTDLWTAQPQPETGGLVMLSTDIAYDPDDFVALVLAAHLVPPSQLVVVTADEVGGLRAQFARRVLDWLDRGEVPVIEGIDLGGKRRFLPDPGQQIPAYRRPTPEERENRHHAMIDVLTDMIASADGPVRWVGCGPMTELAAVLTAAPEYAEQLIVTQMGGWLDHYRDLERASHNFHTDMSSAGLALRILPRPRLVMSEHTNHPAIRVTENWTLIDALNADSAPEWARWLSTHFHRWFAVKDGSWMHDPLTLSAALGYPFVKFTSERIRIGHDARLYRNPYGRPMHVSAEVDYEAFRDWMQSVVTYW</sequence>
<dbReference type="GO" id="GO:0006152">
    <property type="term" value="P:purine nucleoside catabolic process"/>
    <property type="evidence" value="ECO:0007669"/>
    <property type="project" value="TreeGrafter"/>
</dbReference>
<keyword evidence="5" id="KW-1185">Reference proteome</keyword>
<evidence type="ECO:0000256" key="1">
    <source>
        <dbReference type="ARBA" id="ARBA00022801"/>
    </source>
</evidence>
<dbReference type="InterPro" id="IPR036452">
    <property type="entry name" value="Ribo_hydro-like"/>
</dbReference>